<protein>
    <submittedName>
        <fullName evidence="2">Calcineurin-like phosphoesterase</fullName>
    </submittedName>
</protein>
<organism evidence="2 3">
    <name type="scientific">Pelotomaculum schinkii</name>
    <dbReference type="NCBI Taxonomy" id="78350"/>
    <lineage>
        <taxon>Bacteria</taxon>
        <taxon>Bacillati</taxon>
        <taxon>Bacillota</taxon>
        <taxon>Clostridia</taxon>
        <taxon>Eubacteriales</taxon>
        <taxon>Desulfotomaculaceae</taxon>
        <taxon>Pelotomaculum</taxon>
    </lineage>
</organism>
<keyword evidence="3" id="KW-1185">Reference proteome</keyword>
<dbReference type="GO" id="GO:0016787">
    <property type="term" value="F:hydrolase activity"/>
    <property type="evidence" value="ECO:0007669"/>
    <property type="project" value="InterPro"/>
</dbReference>
<dbReference type="AlphaFoldDB" id="A0A4Y7R856"/>
<comment type="caution">
    <text evidence="2">The sequence shown here is derived from an EMBL/GenBank/DDBJ whole genome shotgun (WGS) entry which is preliminary data.</text>
</comment>
<evidence type="ECO:0000313" key="3">
    <source>
        <dbReference type="Proteomes" id="UP000298324"/>
    </source>
</evidence>
<evidence type="ECO:0000313" key="2">
    <source>
        <dbReference type="EMBL" id="TEB04962.1"/>
    </source>
</evidence>
<dbReference type="PANTHER" id="PTHR31302">
    <property type="entry name" value="TRANSMEMBRANE PROTEIN WITH METALLOPHOSPHOESTERASE DOMAIN-RELATED"/>
    <property type="match status" value="1"/>
</dbReference>
<proteinExistence type="predicted"/>
<accession>A0A4Y7R856</accession>
<dbReference type="InterPro" id="IPR029052">
    <property type="entry name" value="Metallo-depent_PP-like"/>
</dbReference>
<dbReference type="Gene3D" id="3.60.21.10">
    <property type="match status" value="1"/>
</dbReference>
<sequence>MKIYAIGDMHFSFSRPVDPLRWDDVETYKPMDIFGAEWRGHYRKIYDNWVKIINNEDIVLIPGDFSWAMKLSEARYDLDFLGLLPGTIVGIPGNHDLWWQSLSRVREALPPNMRLLQNDHTEVGNVSLCGSRGWLCPGAEYFSDHDLKIYRRELIRMENSLKSAGPAGKEIIVMMHFMPVNDRHEKNEFIEMFQYYRVNTVVYGHLHGAATRLRLPGRAWGIKFQLASADFLHFAPVLIKDEGLI</sequence>
<dbReference type="InterPro" id="IPR004843">
    <property type="entry name" value="Calcineurin-like_PHP"/>
</dbReference>
<dbReference type="EMBL" id="QFGA01000003">
    <property type="protein sequence ID" value="TEB04962.1"/>
    <property type="molecule type" value="Genomic_DNA"/>
</dbReference>
<reference evidence="2 3" key="1">
    <citation type="journal article" date="2018" name="Environ. Microbiol.">
        <title>Novel energy conservation strategies and behaviour of Pelotomaculum schinkii driving syntrophic propionate catabolism.</title>
        <authorList>
            <person name="Hidalgo-Ahumada C.A.P."/>
            <person name="Nobu M.K."/>
            <person name="Narihiro T."/>
            <person name="Tamaki H."/>
            <person name="Liu W.T."/>
            <person name="Kamagata Y."/>
            <person name="Stams A.J.M."/>
            <person name="Imachi H."/>
            <person name="Sousa D.Z."/>
        </authorList>
    </citation>
    <scope>NUCLEOTIDE SEQUENCE [LARGE SCALE GENOMIC DNA]</scope>
    <source>
        <strain evidence="2 3">HH</strain>
    </source>
</reference>
<dbReference type="RefSeq" id="WP_190259246.1">
    <property type="nucleotide sequence ID" value="NZ_QFGA01000003.1"/>
</dbReference>
<dbReference type="Pfam" id="PF00149">
    <property type="entry name" value="Metallophos"/>
    <property type="match status" value="1"/>
</dbReference>
<gene>
    <name evidence="2" type="ORF">Psch_03725</name>
</gene>
<dbReference type="PIRSF" id="PIRSF033094">
    <property type="entry name" value="Pesterase_CT488"/>
    <property type="match status" value="1"/>
</dbReference>
<dbReference type="Proteomes" id="UP000298324">
    <property type="component" value="Unassembled WGS sequence"/>
</dbReference>
<dbReference type="SUPFAM" id="SSF56300">
    <property type="entry name" value="Metallo-dependent phosphatases"/>
    <property type="match status" value="1"/>
</dbReference>
<feature type="domain" description="Calcineurin-like phosphoesterase" evidence="1">
    <location>
        <begin position="1"/>
        <end position="208"/>
    </location>
</feature>
<evidence type="ECO:0000259" key="1">
    <source>
        <dbReference type="Pfam" id="PF00149"/>
    </source>
</evidence>
<dbReference type="InterPro" id="IPR051158">
    <property type="entry name" value="Metallophosphoesterase_sf"/>
</dbReference>
<dbReference type="PANTHER" id="PTHR31302:SF22">
    <property type="entry name" value="PHOSPHOESTERASE"/>
    <property type="match status" value="1"/>
</dbReference>
<dbReference type="InterPro" id="IPR014578">
    <property type="entry name" value="Pesterase_CT488"/>
</dbReference>
<name>A0A4Y7R856_9FIRM</name>